<protein>
    <recommendedName>
        <fullName evidence="3">CMP/dCMP-type deaminase domain-containing protein</fullName>
    </recommendedName>
</protein>
<evidence type="ECO:0000313" key="2">
    <source>
        <dbReference type="Proteomes" id="UP000178597"/>
    </source>
</evidence>
<proteinExistence type="predicted"/>
<dbReference type="Proteomes" id="UP000178597">
    <property type="component" value="Unassembled WGS sequence"/>
</dbReference>
<evidence type="ECO:0000313" key="1">
    <source>
        <dbReference type="EMBL" id="OGK27585.1"/>
    </source>
</evidence>
<reference evidence="1 2" key="1">
    <citation type="journal article" date="2016" name="Nat. Commun.">
        <title>Thousands of microbial genomes shed light on interconnected biogeochemical processes in an aquifer system.</title>
        <authorList>
            <person name="Anantharaman K."/>
            <person name="Brown C.T."/>
            <person name="Hug L.A."/>
            <person name="Sharon I."/>
            <person name="Castelle C.J."/>
            <person name="Probst A.J."/>
            <person name="Thomas B.C."/>
            <person name="Singh A."/>
            <person name="Wilkins M.J."/>
            <person name="Karaoz U."/>
            <person name="Brodie E.L."/>
            <person name="Williams K.H."/>
            <person name="Hubbard S.S."/>
            <person name="Banfield J.F."/>
        </authorList>
    </citation>
    <scope>NUCLEOTIDE SEQUENCE [LARGE SCALE GENOMIC DNA]</scope>
</reference>
<dbReference type="SUPFAM" id="SSF53927">
    <property type="entry name" value="Cytidine deaminase-like"/>
    <property type="match status" value="1"/>
</dbReference>
<dbReference type="AlphaFoldDB" id="A0A1F7H924"/>
<sequence length="141" mass="15852">MFTPKKVNVKNMFEIDEATARKMIKTAEETRVNTFPERNKGYVVSALTKKGNIYPGISYGSDTETLTMHSEMTALAHAAIHGEFEIIAITGPNCHICKQLIYENGLRSGIDIMIICEDDGKIKQFPISSVMPYPWPEKPRT</sequence>
<dbReference type="STRING" id="1802040.A3C28_06160"/>
<evidence type="ECO:0008006" key="3">
    <source>
        <dbReference type="Google" id="ProtNLM"/>
    </source>
</evidence>
<dbReference type="InterPro" id="IPR016193">
    <property type="entry name" value="Cytidine_deaminase-like"/>
</dbReference>
<dbReference type="Gene3D" id="3.40.140.10">
    <property type="entry name" value="Cytidine Deaminase, domain 2"/>
    <property type="match status" value="1"/>
</dbReference>
<name>A0A1F7H924_9BACT</name>
<accession>A0A1F7H924</accession>
<dbReference type="GO" id="GO:0003824">
    <property type="term" value="F:catalytic activity"/>
    <property type="evidence" value="ECO:0007669"/>
    <property type="project" value="InterPro"/>
</dbReference>
<dbReference type="EMBL" id="MFZP01000025">
    <property type="protein sequence ID" value="OGK27585.1"/>
    <property type="molecule type" value="Genomic_DNA"/>
</dbReference>
<organism evidence="1 2">
    <name type="scientific">Candidatus Roizmanbacteria bacterium RIFCSPHIGHO2_02_FULL_39_9</name>
    <dbReference type="NCBI Taxonomy" id="1802040"/>
    <lineage>
        <taxon>Bacteria</taxon>
        <taxon>Candidatus Roizmaniibacteriota</taxon>
    </lineage>
</organism>
<dbReference type="CDD" id="cd01283">
    <property type="entry name" value="cytidine_deaminase"/>
    <property type="match status" value="1"/>
</dbReference>
<gene>
    <name evidence="1" type="ORF">A3C28_06160</name>
</gene>
<comment type="caution">
    <text evidence="1">The sequence shown here is derived from an EMBL/GenBank/DDBJ whole genome shotgun (WGS) entry which is preliminary data.</text>
</comment>